<feature type="region of interest" description="Disordered" evidence="11">
    <location>
        <begin position="230"/>
        <end position="249"/>
    </location>
</feature>
<dbReference type="Gene3D" id="3.30.70.100">
    <property type="match status" value="1"/>
</dbReference>
<keyword evidence="7" id="KW-1278">Translocase</keyword>
<dbReference type="NCBIfam" id="TIGR01494">
    <property type="entry name" value="ATPase_P-type"/>
    <property type="match status" value="2"/>
</dbReference>
<dbReference type="Gene3D" id="2.70.150.10">
    <property type="entry name" value="Calcium-transporting ATPase, cytoplasmic transduction domain A"/>
    <property type="match status" value="1"/>
</dbReference>
<dbReference type="CDD" id="cd00371">
    <property type="entry name" value="HMA"/>
    <property type="match status" value="1"/>
</dbReference>
<keyword evidence="8 12" id="KW-1133">Transmembrane helix</keyword>
<evidence type="ECO:0000313" key="15">
    <source>
        <dbReference type="Proteomes" id="UP000070659"/>
    </source>
</evidence>
<keyword evidence="6" id="KW-0460">Magnesium</keyword>
<dbReference type="InterPro" id="IPR023299">
    <property type="entry name" value="ATPase_P-typ_cyto_dom_N"/>
</dbReference>
<evidence type="ECO:0000256" key="6">
    <source>
        <dbReference type="ARBA" id="ARBA00022842"/>
    </source>
</evidence>
<evidence type="ECO:0000256" key="3">
    <source>
        <dbReference type="ARBA" id="ARBA00022692"/>
    </source>
</evidence>
<reference evidence="14 15" key="1">
    <citation type="submission" date="2015-02" db="EMBL/GenBank/DDBJ databases">
        <title>Physiological reanalysis, assessment of diazotrophy, and genome sequences of multiple isolates of Streptomyces thermoautotrophicus.</title>
        <authorList>
            <person name="MacKellar D.C."/>
            <person name="Lieber L."/>
            <person name="Norman J."/>
            <person name="Bolger A."/>
            <person name="Tobin C."/>
            <person name="Murray J.W."/>
            <person name="Prell J."/>
        </authorList>
    </citation>
    <scope>NUCLEOTIDE SEQUENCE [LARGE SCALE GENOMIC DNA]</scope>
    <source>
        <strain evidence="14 15">UBT1</strain>
    </source>
</reference>
<protein>
    <recommendedName>
        <fullName evidence="13">HMA domain-containing protein</fullName>
    </recommendedName>
</protein>
<dbReference type="Proteomes" id="UP000070659">
    <property type="component" value="Unassembled WGS sequence"/>
</dbReference>
<dbReference type="InterPro" id="IPR006121">
    <property type="entry name" value="HMA_dom"/>
</dbReference>
<evidence type="ECO:0000256" key="12">
    <source>
        <dbReference type="SAM" id="Phobius"/>
    </source>
</evidence>
<dbReference type="SUPFAM" id="SSF81653">
    <property type="entry name" value="Calcium ATPase, transduction domain A"/>
    <property type="match status" value="1"/>
</dbReference>
<dbReference type="InterPro" id="IPR036412">
    <property type="entry name" value="HAD-like_sf"/>
</dbReference>
<dbReference type="Gene3D" id="3.40.50.1000">
    <property type="entry name" value="HAD superfamily/HAD-like"/>
    <property type="match status" value="2"/>
</dbReference>
<feature type="transmembrane region" description="Helical" evidence="12">
    <location>
        <begin position="1401"/>
        <end position="1421"/>
    </location>
</feature>
<dbReference type="SUPFAM" id="SSF56784">
    <property type="entry name" value="HAD-like"/>
    <property type="match status" value="1"/>
</dbReference>
<dbReference type="InterPro" id="IPR059000">
    <property type="entry name" value="ATPase_P-type_domA"/>
</dbReference>
<dbReference type="RefSeq" id="WP_067071117.1">
    <property type="nucleotide sequence ID" value="NZ_JYIJ01000019.1"/>
</dbReference>
<dbReference type="SFLD" id="SFLDF00027">
    <property type="entry name" value="p-type_atpase"/>
    <property type="match status" value="1"/>
</dbReference>
<dbReference type="PATRIC" id="fig|1469144.8.peg.60"/>
<accession>A0A132MHZ7</accession>
<dbReference type="PANTHER" id="PTHR42861">
    <property type="entry name" value="CALCIUM-TRANSPORTING ATPASE"/>
    <property type="match status" value="1"/>
</dbReference>
<feature type="transmembrane region" description="Helical" evidence="12">
    <location>
        <begin position="1349"/>
        <end position="1366"/>
    </location>
</feature>
<evidence type="ECO:0000256" key="9">
    <source>
        <dbReference type="ARBA" id="ARBA00023136"/>
    </source>
</evidence>
<keyword evidence="4" id="KW-0547">Nucleotide-binding</keyword>
<keyword evidence="9 12" id="KW-0472">Membrane</keyword>
<evidence type="ECO:0000313" key="14">
    <source>
        <dbReference type="EMBL" id="KWW97457.1"/>
    </source>
</evidence>
<dbReference type="InterPro" id="IPR023298">
    <property type="entry name" value="ATPase_P-typ_TM_dom_sf"/>
</dbReference>
<dbReference type="Pfam" id="PF13246">
    <property type="entry name" value="Cation_ATPase"/>
    <property type="match status" value="1"/>
</dbReference>
<keyword evidence="2" id="KW-0597">Phosphoprotein</keyword>
<dbReference type="Pfam" id="PF00689">
    <property type="entry name" value="Cation_ATPase_C"/>
    <property type="match status" value="1"/>
</dbReference>
<dbReference type="PRINTS" id="PR00119">
    <property type="entry name" value="CATATPASE"/>
</dbReference>
<name>A0A132MHZ7_9ACTN</name>
<organism evidence="14 15">
    <name type="scientific">Carbonactinospora thermoautotrophica</name>
    <dbReference type="NCBI Taxonomy" id="1469144"/>
    <lineage>
        <taxon>Bacteria</taxon>
        <taxon>Bacillati</taxon>
        <taxon>Actinomycetota</taxon>
        <taxon>Actinomycetes</taxon>
        <taxon>Kitasatosporales</taxon>
        <taxon>Carbonactinosporaceae</taxon>
        <taxon>Carbonactinospora</taxon>
    </lineage>
</organism>
<evidence type="ECO:0000256" key="2">
    <source>
        <dbReference type="ARBA" id="ARBA00022553"/>
    </source>
</evidence>
<evidence type="ECO:0000256" key="5">
    <source>
        <dbReference type="ARBA" id="ARBA00022840"/>
    </source>
</evidence>
<feature type="region of interest" description="Disordered" evidence="11">
    <location>
        <begin position="774"/>
        <end position="793"/>
    </location>
</feature>
<dbReference type="GO" id="GO:0016887">
    <property type="term" value="F:ATP hydrolysis activity"/>
    <property type="evidence" value="ECO:0007669"/>
    <property type="project" value="InterPro"/>
</dbReference>
<dbReference type="PROSITE" id="PS00154">
    <property type="entry name" value="ATPASE_E1_E2"/>
    <property type="match status" value="1"/>
</dbReference>
<evidence type="ECO:0000259" key="13">
    <source>
        <dbReference type="PROSITE" id="PS50846"/>
    </source>
</evidence>
<comment type="subcellular location">
    <subcellularLocation>
        <location evidence="1">Cell membrane</location>
        <topology evidence="1">Multi-pass membrane protein</topology>
    </subcellularLocation>
</comment>
<proteinExistence type="predicted"/>
<sequence>MPLRLMLSLVSQAADRLPVTRALQGAARGRRDWAGDGRAHLEVRGMHRPDSDEAVHELEQRLGTVAGVHRVEVNRTLGRVAVTYDKTRVALDELVHLVGEIEREYELTEAPPLPDGFEHPADSAPLARRAIGLGTSAVGLGLAFGGRLMRLTPLPIAVPTLLALADSTPRIRGRLERQLGVTTTDLLFGLGGAATQAFAQQPIGLLLDTFQRVSLYAEARARRRTWERREPELGLAEGGHQADPLEDFPPRPVPLPPGPIERYGDLATTAAITGYLAALATTRNPRRAMAFLAAGLPRAARPGREAFAAQLGRVAANRGAVIFHPYALRRLDRIDTVLIDSSALLTGNLVVEEVVPLGDGVAFEELLRHAHELVDLERLDAPHERDGWAVLPVAQLPQRLPADARREARERVRYGARVLAITRDGDVVGLVVVAPELDPHAEALVAAAREAGTVVLAGVSARLDQRLGVARVVPGGPKLLASVRALQEEGRGVLLVSATGRTALAAADVGIGLIGRGGRVPWGAHVLCGPGLADAYLLVNAVATARKVSRLSSRLAFAGSAAGTILAAVGPAGRSADRALLATACASAANLAAGTWAGLAVTRRPPPVAADRTPWHALPADTVLDRLATSAAGLPEAEASRRLVSLGAPEEEHAEEGLAQATLRELANPITPALAAGAGIAAIIGSILDAAMIGTVLGVNAIIGGAQQLNANRALRRLVEASAIRVRLRRAGTETSTTADRLVPGDVIELQAGDAVPADCRVLEAEGLEVDESSLTGESVPVAKTPQPTPAPAVADRHSMLYEGTVVAAGRGMAVVVATGERTEIGRTVRIGGDGGPPESGVAARLRTLTRVTLPISIGAGVALFAVDLLRGRTLNQALGPALSLTVAAVPEGLPFVATLAELAAARRLSTRGALVRAPHTIEALGRVDVLCFDKTGTLTEGRISLRRVSDGITEHPVENLPPEFRRVVAVALRATPEQNGGQPLPHLTDRAIVAGGQTLGLTSDEDLGGWERVAELPFEPGRGYHAVLGRTSEGQRLSVKGAPEIVLARCEVWRHGGTTAPFDEAARRQVEQEVDRLARQGYRVLAVAERPASNRRDLADDRIERLHFLGLVALADPVRPTAAAAVAQLQQAGVEILMVTGDHPSTAEAIAAELNALNGRRVVTGPELDAMSEEELAEVLPDVAVFARVSPAQKARIVKGLRALGRVVAVTGDGANDAPAIRLADVGMALGRGATPAAREAADVVVIDDRIETITDAIVEGRAMWASVRDALAILLGGNLGEIIFTVGAGLTSGADVLNARQLLLVNLLTDMLPALAVAVRQPPGITPEALLAEGPETSLGGALTRDIYIRAAATSGAAIAAWLLGRMIGVRGQASTVALVALVAAQLGQTLTVSGRSPLVVASVLASLAALALVVQTPGVSHFFGCRPLGVRGWTVASGTAFAATLASVLLPRIRR</sequence>
<evidence type="ECO:0000256" key="8">
    <source>
        <dbReference type="ARBA" id="ARBA00022989"/>
    </source>
</evidence>
<dbReference type="InterPro" id="IPR023214">
    <property type="entry name" value="HAD_sf"/>
</dbReference>
<comment type="catalytic activity">
    <reaction evidence="10">
        <text>ATP + H2O = ADP + phosphate + H(+)</text>
        <dbReference type="Rhea" id="RHEA:13065"/>
        <dbReference type="ChEBI" id="CHEBI:15377"/>
        <dbReference type="ChEBI" id="CHEBI:15378"/>
        <dbReference type="ChEBI" id="CHEBI:30616"/>
        <dbReference type="ChEBI" id="CHEBI:43474"/>
        <dbReference type="ChEBI" id="CHEBI:456216"/>
    </reaction>
</comment>
<comment type="caution">
    <text evidence="14">The sequence shown here is derived from an EMBL/GenBank/DDBJ whole genome shotgun (WGS) entry which is preliminary data.</text>
</comment>
<feature type="domain" description="HMA" evidence="13">
    <location>
        <begin position="37"/>
        <end position="106"/>
    </location>
</feature>
<dbReference type="PRINTS" id="PR00120">
    <property type="entry name" value="HATPASE"/>
</dbReference>
<dbReference type="SUPFAM" id="SSF81665">
    <property type="entry name" value="Calcium ATPase, transmembrane domain M"/>
    <property type="match status" value="1"/>
</dbReference>
<evidence type="ECO:0000256" key="11">
    <source>
        <dbReference type="SAM" id="MobiDB-lite"/>
    </source>
</evidence>
<dbReference type="InterPro" id="IPR036163">
    <property type="entry name" value="HMA_dom_sf"/>
</dbReference>
<feature type="transmembrane region" description="Helical" evidence="12">
    <location>
        <begin position="1433"/>
        <end position="1453"/>
    </location>
</feature>
<evidence type="ECO:0000256" key="4">
    <source>
        <dbReference type="ARBA" id="ARBA00022741"/>
    </source>
</evidence>
<dbReference type="Pfam" id="PF00122">
    <property type="entry name" value="E1-E2_ATPase"/>
    <property type="match status" value="1"/>
</dbReference>
<dbReference type="GO" id="GO:0046872">
    <property type="term" value="F:metal ion binding"/>
    <property type="evidence" value="ECO:0007669"/>
    <property type="project" value="InterPro"/>
</dbReference>
<dbReference type="Gene3D" id="3.40.1110.10">
    <property type="entry name" value="Calcium-transporting ATPase, cytoplasmic domain N"/>
    <property type="match status" value="1"/>
</dbReference>
<dbReference type="FunFam" id="2.70.150.10:FF:000160">
    <property type="entry name" value="Sarcoplasmic/endoplasmic reticulum calcium ATPase 1"/>
    <property type="match status" value="1"/>
</dbReference>
<dbReference type="GO" id="GO:0005524">
    <property type="term" value="F:ATP binding"/>
    <property type="evidence" value="ECO:0007669"/>
    <property type="project" value="UniProtKB-KW"/>
</dbReference>
<evidence type="ECO:0000256" key="10">
    <source>
        <dbReference type="ARBA" id="ARBA00049360"/>
    </source>
</evidence>
<dbReference type="InterPro" id="IPR044492">
    <property type="entry name" value="P_typ_ATPase_HD_dom"/>
</dbReference>
<keyword evidence="3 12" id="KW-0812">Transmembrane</keyword>
<dbReference type="Pfam" id="PF00690">
    <property type="entry name" value="Cation_ATPase_N"/>
    <property type="match status" value="1"/>
</dbReference>
<dbReference type="SFLD" id="SFLDS00003">
    <property type="entry name" value="Haloacid_Dehalogenase"/>
    <property type="match status" value="1"/>
</dbReference>
<dbReference type="InterPro" id="IPR004014">
    <property type="entry name" value="ATPase_P-typ_cation-transptr_N"/>
</dbReference>
<keyword evidence="5" id="KW-0067">ATP-binding</keyword>
<dbReference type="PROSITE" id="PS50846">
    <property type="entry name" value="HMA_2"/>
    <property type="match status" value="1"/>
</dbReference>
<dbReference type="Gene3D" id="1.20.1110.10">
    <property type="entry name" value="Calcium-transporting ATPase, transmembrane domain"/>
    <property type="match status" value="2"/>
</dbReference>
<dbReference type="SFLD" id="SFLDG00002">
    <property type="entry name" value="C1.7:_P-type_atpase_like"/>
    <property type="match status" value="1"/>
</dbReference>
<dbReference type="InterPro" id="IPR006068">
    <property type="entry name" value="ATPase_P-typ_cation-transptr_C"/>
</dbReference>
<dbReference type="InterPro" id="IPR008250">
    <property type="entry name" value="ATPase_P-typ_transduc_dom_A_sf"/>
</dbReference>
<dbReference type="InterPro" id="IPR001757">
    <property type="entry name" value="P_typ_ATPase"/>
</dbReference>
<dbReference type="SUPFAM" id="SSF55008">
    <property type="entry name" value="HMA, heavy metal-associated domain"/>
    <property type="match status" value="1"/>
</dbReference>
<evidence type="ECO:0000256" key="7">
    <source>
        <dbReference type="ARBA" id="ARBA00022967"/>
    </source>
</evidence>
<gene>
    <name evidence="14" type="ORF">TH66_17580</name>
</gene>
<dbReference type="GO" id="GO:0005886">
    <property type="term" value="C:plasma membrane"/>
    <property type="evidence" value="ECO:0007669"/>
    <property type="project" value="UniProtKB-SubCell"/>
</dbReference>
<dbReference type="EMBL" id="JYIJ01000019">
    <property type="protein sequence ID" value="KWW97457.1"/>
    <property type="molecule type" value="Genomic_DNA"/>
</dbReference>
<dbReference type="InterPro" id="IPR018303">
    <property type="entry name" value="ATPase_P-typ_P_site"/>
</dbReference>
<dbReference type="SUPFAM" id="SSF81660">
    <property type="entry name" value="Metal cation-transporting ATPase, ATP-binding domain N"/>
    <property type="match status" value="1"/>
</dbReference>
<dbReference type="SMART" id="SM00831">
    <property type="entry name" value="Cation_ATPase_N"/>
    <property type="match status" value="1"/>
</dbReference>
<evidence type="ECO:0000256" key="1">
    <source>
        <dbReference type="ARBA" id="ARBA00004651"/>
    </source>
</evidence>